<feature type="domain" description="Penicillin-binding protein dimerisation" evidence="6">
    <location>
        <begin position="51"/>
        <end position="209"/>
    </location>
</feature>
<dbReference type="SUPFAM" id="SSF56601">
    <property type="entry name" value="beta-lactamase/transpeptidase-like"/>
    <property type="match status" value="1"/>
</dbReference>
<evidence type="ECO:0000256" key="3">
    <source>
        <dbReference type="ARBA" id="ARBA00023136"/>
    </source>
</evidence>
<dbReference type="Gene3D" id="3.40.710.10">
    <property type="entry name" value="DD-peptidase/beta-lactamase superfamily"/>
    <property type="match status" value="1"/>
</dbReference>
<protein>
    <submittedName>
        <fullName evidence="7">Penicillin-binding protein 2</fullName>
    </submittedName>
</protein>
<keyword evidence="4" id="KW-1133">Transmembrane helix</keyword>
<dbReference type="InterPro" id="IPR036138">
    <property type="entry name" value="PBP_dimer_sf"/>
</dbReference>
<dbReference type="Proteomes" id="UP000703590">
    <property type="component" value="Unassembled WGS sequence"/>
</dbReference>
<dbReference type="InterPro" id="IPR005311">
    <property type="entry name" value="PBP_dimer"/>
</dbReference>
<reference evidence="7" key="2">
    <citation type="submission" date="2021-02" db="EMBL/GenBank/DDBJ databases">
        <authorList>
            <person name="Merkel A.Y."/>
        </authorList>
    </citation>
    <scope>NUCLEOTIDE SEQUENCE</scope>
    <source>
        <strain evidence="7">T05b</strain>
    </source>
</reference>
<dbReference type="InterPro" id="IPR050515">
    <property type="entry name" value="Beta-lactam/transpept"/>
</dbReference>
<dbReference type="InterPro" id="IPR001460">
    <property type="entry name" value="PCN-bd_Tpept"/>
</dbReference>
<comment type="subcellular location">
    <subcellularLocation>
        <location evidence="1">Membrane</location>
    </subcellularLocation>
</comment>
<dbReference type="Pfam" id="PF00905">
    <property type="entry name" value="Transpeptidase"/>
    <property type="match status" value="1"/>
</dbReference>
<evidence type="ECO:0000313" key="8">
    <source>
        <dbReference type="Proteomes" id="UP000703590"/>
    </source>
</evidence>
<dbReference type="SUPFAM" id="SSF56519">
    <property type="entry name" value="Penicillin binding protein dimerisation domain"/>
    <property type="match status" value="1"/>
</dbReference>
<dbReference type="Gene3D" id="3.30.450.330">
    <property type="match status" value="1"/>
</dbReference>
<dbReference type="EMBL" id="JAFHKK010000018">
    <property type="protein sequence ID" value="MBN2964835.1"/>
    <property type="molecule type" value="Genomic_DNA"/>
</dbReference>
<dbReference type="Pfam" id="PF03717">
    <property type="entry name" value="PBP_dimer"/>
    <property type="match status" value="1"/>
</dbReference>
<comment type="caution">
    <text evidence="7">The sequence shown here is derived from an EMBL/GenBank/DDBJ whole genome shotgun (WGS) entry which is preliminary data.</text>
</comment>
<gene>
    <name evidence="7" type="ORF">JWV37_08580</name>
</gene>
<feature type="domain" description="Penicillin-binding protein transpeptidase" evidence="5">
    <location>
        <begin position="271"/>
        <end position="576"/>
    </location>
</feature>
<evidence type="ECO:0000259" key="5">
    <source>
        <dbReference type="Pfam" id="PF00905"/>
    </source>
</evidence>
<evidence type="ECO:0000259" key="6">
    <source>
        <dbReference type="Pfam" id="PF03717"/>
    </source>
</evidence>
<dbReference type="RefSeq" id="WP_205459383.1">
    <property type="nucleotide sequence ID" value="NZ_JAFHKK010000018.1"/>
</dbReference>
<evidence type="ECO:0000313" key="7">
    <source>
        <dbReference type="EMBL" id="MBN2964835.1"/>
    </source>
</evidence>
<evidence type="ECO:0000256" key="2">
    <source>
        <dbReference type="ARBA" id="ARBA00022645"/>
    </source>
</evidence>
<feature type="transmembrane region" description="Helical" evidence="4">
    <location>
        <begin position="12"/>
        <end position="34"/>
    </location>
</feature>
<dbReference type="InterPro" id="IPR012338">
    <property type="entry name" value="Beta-lactam/transpept-like"/>
</dbReference>
<keyword evidence="3 4" id="KW-0472">Membrane</keyword>
<evidence type="ECO:0000256" key="4">
    <source>
        <dbReference type="SAM" id="Phobius"/>
    </source>
</evidence>
<proteinExistence type="predicted"/>
<reference evidence="7" key="1">
    <citation type="submission" date="2021-02" db="EMBL/GenBank/DDBJ databases">
        <title>Sulfurospirillum tamanensis sp. nov.</title>
        <authorList>
            <person name="Frolova A."/>
            <person name="Merkel A."/>
            <person name="Slobodkin A."/>
        </authorList>
    </citation>
    <scope>NUCLEOTIDE SEQUENCE</scope>
    <source>
        <strain evidence="7">T05b</strain>
    </source>
</reference>
<keyword evidence="2" id="KW-0645">Protease</keyword>
<organism evidence="7 8">
    <name type="scientific">Sulfurospirillum tamanense</name>
    <dbReference type="NCBI Taxonomy" id="2813362"/>
    <lineage>
        <taxon>Bacteria</taxon>
        <taxon>Pseudomonadati</taxon>
        <taxon>Campylobacterota</taxon>
        <taxon>Epsilonproteobacteria</taxon>
        <taxon>Campylobacterales</taxon>
        <taxon>Sulfurospirillaceae</taxon>
        <taxon>Sulfurospirillum</taxon>
    </lineage>
</organism>
<dbReference type="Gene3D" id="3.90.1310.10">
    <property type="entry name" value="Penicillin-binding protein 2a (Domain 2)"/>
    <property type="match status" value="1"/>
</dbReference>
<sequence length="595" mass="66829">MNRPSLDRKKAKILLLFSLISLGFIIFIGTLLYWSQIDRKLPRLQTSQTSTALRGTITSRDGFVVATSQKLYKAMVDTRNIDPSKQALFINLFSLYADLDPKEIAKRLNSGRGNVVLSYQIDAKKAEYLQELAGKLYRQGVFRTYEDPETGLAFLRGLSISESGEYRHYPQSDIFTPFLGYIRKIDQGPITKVEGVKGIEGQHEQYLKPIQDALLIAPRDIGNTLILNRDSEAKKRIDGYGMRIGVSLKLQKMIERILDEKKEELRAEEVVAAVMKSDTGELLVLASSNRYNPNGIRREDYASLNASAVEYAFEPGSVMKTVMFSLLLKEEKINPFDLVRTYGGKYKLGQHTIRDTKESEWLSAEDVIVYSSNVGSVQLAQKLDAIPYYQGLKDFGFTERTGVDLPYENPGNMPPLQRFNSEVYKGTIGYGYGMQVNFMQILKAYNVFNNNGKMLTPRLGLEFQDASGKTYPIMRPPEVEVLPIAVAKRVKRVLVKAVRQGTGKVVSMEGLEIGGKTGTAHIAEGGRYENRYNGSFFGFANDAQSQYTIGVLVREPKKPYHYFGSLSAAPIFRAIVQKMVDEQYLIPSLSTQEGS</sequence>
<dbReference type="PANTHER" id="PTHR30627">
    <property type="entry name" value="PEPTIDOGLYCAN D,D-TRANSPEPTIDASE"/>
    <property type="match status" value="1"/>
</dbReference>
<keyword evidence="2" id="KW-0121">Carboxypeptidase</keyword>
<evidence type="ECO:0000256" key="1">
    <source>
        <dbReference type="ARBA" id="ARBA00004370"/>
    </source>
</evidence>
<accession>A0ABS2WTB4</accession>
<keyword evidence="2" id="KW-0378">Hydrolase</keyword>
<dbReference type="PANTHER" id="PTHR30627:SF1">
    <property type="entry name" value="PEPTIDOGLYCAN D,D-TRANSPEPTIDASE FTSI"/>
    <property type="match status" value="1"/>
</dbReference>
<name>A0ABS2WTB4_9BACT</name>
<keyword evidence="4" id="KW-0812">Transmembrane</keyword>
<keyword evidence="8" id="KW-1185">Reference proteome</keyword>